<dbReference type="SUPFAM" id="SSF52980">
    <property type="entry name" value="Restriction endonuclease-like"/>
    <property type="match status" value="1"/>
</dbReference>
<feature type="region of interest" description="Disordered" evidence="15">
    <location>
        <begin position="1018"/>
        <end position="1059"/>
    </location>
</feature>
<protein>
    <recommendedName>
        <fullName evidence="12">DNA 3'-5' helicase</fullName>
        <ecNumber evidence="12">5.6.2.4</ecNumber>
    </recommendedName>
</protein>
<dbReference type="GO" id="GO:0003678">
    <property type="term" value="F:DNA helicase activity"/>
    <property type="evidence" value="ECO:0007669"/>
    <property type="project" value="UniProtKB-EC"/>
</dbReference>
<proteinExistence type="predicted"/>
<evidence type="ECO:0000256" key="10">
    <source>
        <dbReference type="ARBA" id="ARBA00023235"/>
    </source>
</evidence>
<feature type="binding site" evidence="14">
    <location>
        <begin position="29"/>
        <end position="36"/>
    </location>
    <ligand>
        <name>ATP</name>
        <dbReference type="ChEBI" id="CHEBI:30616"/>
    </ligand>
</feature>
<keyword evidence="10" id="KW-0413">Isomerase</keyword>
<accession>A0ABV9QLJ8</accession>
<comment type="catalytic activity">
    <reaction evidence="11">
        <text>Couples ATP hydrolysis with the unwinding of duplex DNA by translocating in the 3'-5' direction.</text>
        <dbReference type="EC" id="5.6.2.4"/>
    </reaction>
</comment>
<dbReference type="PROSITE" id="PS51198">
    <property type="entry name" value="UVRD_HELICASE_ATP_BIND"/>
    <property type="match status" value="1"/>
</dbReference>
<evidence type="ECO:0000256" key="3">
    <source>
        <dbReference type="ARBA" id="ARBA00022763"/>
    </source>
</evidence>
<evidence type="ECO:0000256" key="12">
    <source>
        <dbReference type="ARBA" id="ARBA00034808"/>
    </source>
</evidence>
<evidence type="ECO:0000256" key="4">
    <source>
        <dbReference type="ARBA" id="ARBA00022801"/>
    </source>
</evidence>
<dbReference type="Pfam" id="PF12705">
    <property type="entry name" value="PDDEXK_1"/>
    <property type="match status" value="1"/>
</dbReference>
<sequence length="1222" mass="142363">MSKEKKKVSYTKEQLSVIKKQGTNILVSAAAGSGKTAVLVQRILRILQEEQVPITKMLIVTFTNAAAGEMKERIQKVMVEKIIEDPDDSSFLQEQMSTMGEASISTLHSFCIELLRENFHHLNLSPSFKVATGANADVLRSDAMQEVLERYYEEGSQDFIRLMDAYGGEKSDDNFVELIDRIFRFVQGQSEPWQWLEEKTQAFDMGFDDFLRSPVMEFYLEQIGDELRLVRESIEEACKVSRENDLPYYENFADDARSVELLQAKLDLYIEATGRYCKDGSGLYEDFVRALNSLSFSRLKSVSKKQKEAGLFDEELLDEMKEVRNSEIKGRIKKLQTDLVQEDLMRLYEESLELYPMMKVLYRFVKDYYEAYQIKKKEMELVDFSDLEHFALELLKKEEVRSQLRERFEYIFFDEYQDSNLVQETIVEAICRHNNLFFVGDIKQSIYGFRLAEPKLFQRRYRNYATGEGGSSVKIDLSKNFRSREEILNFCNDIFYALMTPSLGEIDYTAEGQALVPGASFLPQEDSVEFYLGEKSEEGSISHHIIARRILELQGQKRRKPGGEEEEIHFRDMVVLMRSPKGSAKDLEKVLKSYGIPCYLDYSSVGFDVIEIRSLLEYLRLIDNEMQDEALIASMLSYFGGLDEDDLVEIRSLQREGSFYNAVMSYMEGGEDRDEVLVRKIDDFFKEVERWRSREKLLGLSDFVFELLTESGYLNYQNLLEKGEERVENLRGFLQKIEEYEASENAKLFGFLQYVDRILKERGDSLEAMGLSEGADVVRIMSVHKSKGLEFPIVFLTDLNRNFYFADNREAVILHNELGLGPRYVDLEKGSYRDSFFKKMIQRKKKQELLSEEVRILYVALTRAVDRLILIGETSNPYKAISEAYRGTLKEKLFKGRSYLGWLLPILVRQRNATGLRAFADLVPEEARLIEGRSVFSFHSLSMDDLEEKEAEEREDMRTKVEDFLACEDGPSEAEKMRTLLEERLSLTYPYQEEVLLPYKKGVSRLLFEEGREKEEAKRLFSETRVQENAEERKGSSSSFEETEVLSDTPSSNGLEQTYRLPDFMQEKTGLSSAEKGSLAHFVIQNLELKPQTSDELRAKVEDMRQRELLTDEEAEAVEIEWLTSFLESSIGKRLMLADKVYREQPFMMAYNNYRLEGIIDCYFFEGEKLILIDFKTDRYRDAEKHRRQMEIYAKALEKSYHRRVDEIHIVWLRYGRSSRIL</sequence>
<keyword evidence="5 14" id="KW-0347">Helicase</keyword>
<evidence type="ECO:0000259" key="16">
    <source>
        <dbReference type="PROSITE" id="PS51198"/>
    </source>
</evidence>
<dbReference type="Gene3D" id="3.40.50.300">
    <property type="entry name" value="P-loop containing nucleotide triphosphate hydrolases"/>
    <property type="match status" value="4"/>
</dbReference>
<evidence type="ECO:0000256" key="11">
    <source>
        <dbReference type="ARBA" id="ARBA00034617"/>
    </source>
</evidence>
<evidence type="ECO:0000256" key="13">
    <source>
        <dbReference type="ARBA" id="ARBA00048988"/>
    </source>
</evidence>
<evidence type="ECO:0000256" key="9">
    <source>
        <dbReference type="ARBA" id="ARBA00023204"/>
    </source>
</evidence>
<feature type="compositionally biased region" description="Polar residues" evidence="15">
    <location>
        <begin position="1036"/>
        <end position="1056"/>
    </location>
</feature>
<dbReference type="Pfam" id="PF00580">
    <property type="entry name" value="UvrD-helicase"/>
    <property type="match status" value="1"/>
</dbReference>
<dbReference type="NCBIfam" id="TIGR02785">
    <property type="entry name" value="addA_Gpos"/>
    <property type="match status" value="1"/>
</dbReference>
<keyword evidence="19" id="KW-1185">Reference proteome</keyword>
<keyword evidence="6" id="KW-0269">Exonuclease</keyword>
<keyword evidence="1" id="KW-0540">Nuclease</keyword>
<dbReference type="InterPro" id="IPR000212">
    <property type="entry name" value="DNA_helicase_UvrD/REP"/>
</dbReference>
<keyword evidence="4 14" id="KW-0378">Hydrolase</keyword>
<evidence type="ECO:0000256" key="6">
    <source>
        <dbReference type="ARBA" id="ARBA00022839"/>
    </source>
</evidence>
<organism evidence="18 19">
    <name type="scientific">Filifactor villosus</name>
    <dbReference type="NCBI Taxonomy" id="29374"/>
    <lineage>
        <taxon>Bacteria</taxon>
        <taxon>Bacillati</taxon>
        <taxon>Bacillota</taxon>
        <taxon>Clostridia</taxon>
        <taxon>Peptostreptococcales</taxon>
        <taxon>Filifactoraceae</taxon>
        <taxon>Filifactor</taxon>
    </lineage>
</organism>
<dbReference type="InterPro" id="IPR027417">
    <property type="entry name" value="P-loop_NTPase"/>
</dbReference>
<feature type="domain" description="UvrD-like helicase C-terminal" evidence="17">
    <location>
        <begin position="485"/>
        <end position="788"/>
    </location>
</feature>
<evidence type="ECO:0000256" key="1">
    <source>
        <dbReference type="ARBA" id="ARBA00022722"/>
    </source>
</evidence>
<dbReference type="PANTHER" id="PTHR11070">
    <property type="entry name" value="UVRD / RECB / PCRA DNA HELICASE FAMILY MEMBER"/>
    <property type="match status" value="1"/>
</dbReference>
<keyword evidence="7 14" id="KW-0067">ATP-binding</keyword>
<comment type="caution">
    <text evidence="18">The sequence shown here is derived from an EMBL/GenBank/DDBJ whole genome shotgun (WGS) entry which is preliminary data.</text>
</comment>
<dbReference type="RefSeq" id="WP_379788622.1">
    <property type="nucleotide sequence ID" value="NZ_JBHSHL010000033.1"/>
</dbReference>
<evidence type="ECO:0000259" key="17">
    <source>
        <dbReference type="PROSITE" id="PS51217"/>
    </source>
</evidence>
<dbReference type="Gene3D" id="1.10.486.10">
    <property type="entry name" value="PCRA, domain 4"/>
    <property type="match status" value="1"/>
</dbReference>
<name>A0ABV9QLJ8_9FIRM</name>
<dbReference type="PROSITE" id="PS51217">
    <property type="entry name" value="UVRD_HELICASE_CTER"/>
    <property type="match status" value="1"/>
</dbReference>
<evidence type="ECO:0000313" key="19">
    <source>
        <dbReference type="Proteomes" id="UP001595916"/>
    </source>
</evidence>
<evidence type="ECO:0000256" key="7">
    <source>
        <dbReference type="ARBA" id="ARBA00022840"/>
    </source>
</evidence>
<evidence type="ECO:0000256" key="5">
    <source>
        <dbReference type="ARBA" id="ARBA00022806"/>
    </source>
</evidence>
<evidence type="ECO:0000313" key="18">
    <source>
        <dbReference type="EMBL" id="MFC4805084.1"/>
    </source>
</evidence>
<evidence type="ECO:0000256" key="2">
    <source>
        <dbReference type="ARBA" id="ARBA00022741"/>
    </source>
</evidence>
<dbReference type="Gene3D" id="3.90.320.10">
    <property type="match status" value="1"/>
</dbReference>
<dbReference type="InterPro" id="IPR014152">
    <property type="entry name" value="AddA"/>
</dbReference>
<feature type="domain" description="UvrD-like helicase ATP-binding" evidence="16">
    <location>
        <begin position="8"/>
        <end position="484"/>
    </location>
</feature>
<dbReference type="CDD" id="cd17932">
    <property type="entry name" value="DEXQc_UvrD"/>
    <property type="match status" value="1"/>
</dbReference>
<dbReference type="InterPro" id="IPR014017">
    <property type="entry name" value="DNA_helicase_UvrD-like_C"/>
</dbReference>
<reference evidence="19" key="1">
    <citation type="journal article" date="2019" name="Int. J. Syst. Evol. Microbiol.">
        <title>The Global Catalogue of Microorganisms (GCM) 10K type strain sequencing project: providing services to taxonomists for standard genome sequencing and annotation.</title>
        <authorList>
            <consortium name="The Broad Institute Genomics Platform"/>
            <consortium name="The Broad Institute Genome Sequencing Center for Infectious Disease"/>
            <person name="Wu L."/>
            <person name="Ma J."/>
        </authorList>
    </citation>
    <scope>NUCLEOTIDE SEQUENCE [LARGE SCALE GENOMIC DNA]</scope>
    <source>
        <strain evidence="19">CCUG 46385</strain>
    </source>
</reference>
<keyword evidence="8" id="KW-0238">DNA-binding</keyword>
<evidence type="ECO:0000256" key="15">
    <source>
        <dbReference type="SAM" id="MobiDB-lite"/>
    </source>
</evidence>
<dbReference type="InterPro" id="IPR038726">
    <property type="entry name" value="PDDEXK_AddAB-type"/>
</dbReference>
<dbReference type="EC" id="5.6.2.4" evidence="12"/>
<dbReference type="PANTHER" id="PTHR11070:SF48">
    <property type="entry name" value="ATP-DEPENDENT HELICASE_NUCLEASE SUBUNIT A"/>
    <property type="match status" value="1"/>
</dbReference>
<dbReference type="InterPro" id="IPR011604">
    <property type="entry name" value="PDDEXK-like_dom_sf"/>
</dbReference>
<keyword evidence="2 14" id="KW-0547">Nucleotide-binding</keyword>
<dbReference type="Pfam" id="PF13361">
    <property type="entry name" value="UvrD_C"/>
    <property type="match status" value="1"/>
</dbReference>
<keyword evidence="9" id="KW-0234">DNA repair</keyword>
<dbReference type="GO" id="GO:0016787">
    <property type="term" value="F:hydrolase activity"/>
    <property type="evidence" value="ECO:0007669"/>
    <property type="project" value="UniProtKB-KW"/>
</dbReference>
<gene>
    <name evidence="18" type="primary">addA</name>
    <name evidence="18" type="ORF">ACFO4R_08310</name>
</gene>
<feature type="compositionally biased region" description="Basic and acidic residues" evidence="15">
    <location>
        <begin position="1018"/>
        <end position="1035"/>
    </location>
</feature>
<comment type="catalytic activity">
    <reaction evidence="13">
        <text>ATP + H2O = ADP + phosphate + H(+)</text>
        <dbReference type="Rhea" id="RHEA:13065"/>
        <dbReference type="ChEBI" id="CHEBI:15377"/>
        <dbReference type="ChEBI" id="CHEBI:15378"/>
        <dbReference type="ChEBI" id="CHEBI:30616"/>
        <dbReference type="ChEBI" id="CHEBI:43474"/>
        <dbReference type="ChEBI" id="CHEBI:456216"/>
        <dbReference type="EC" id="5.6.2.4"/>
    </reaction>
</comment>
<evidence type="ECO:0000256" key="14">
    <source>
        <dbReference type="PROSITE-ProRule" id="PRU00560"/>
    </source>
</evidence>
<dbReference type="EMBL" id="JBHSHL010000033">
    <property type="protein sequence ID" value="MFC4805084.1"/>
    <property type="molecule type" value="Genomic_DNA"/>
</dbReference>
<dbReference type="SUPFAM" id="SSF52540">
    <property type="entry name" value="P-loop containing nucleoside triphosphate hydrolases"/>
    <property type="match status" value="1"/>
</dbReference>
<dbReference type="Proteomes" id="UP001595916">
    <property type="component" value="Unassembled WGS sequence"/>
</dbReference>
<evidence type="ECO:0000256" key="8">
    <source>
        <dbReference type="ARBA" id="ARBA00023125"/>
    </source>
</evidence>
<dbReference type="InterPro" id="IPR014016">
    <property type="entry name" value="UvrD-like_ATP-bd"/>
</dbReference>
<dbReference type="InterPro" id="IPR011335">
    <property type="entry name" value="Restrct_endonuc-II-like"/>
</dbReference>
<keyword evidence="3" id="KW-0227">DNA damage</keyword>